<sequence>MHAHEIRSNSRGGVWRNRWWDREAKAALEVCHVANCQHRKAVRAALPTNKYQHLWDQYLTCKRTMHKW</sequence>
<dbReference type="EMBL" id="CM023481">
    <property type="protein sequence ID" value="KAH6947915.1"/>
    <property type="molecule type" value="Genomic_DNA"/>
</dbReference>
<proteinExistence type="predicted"/>
<reference evidence="1" key="1">
    <citation type="submission" date="2020-05" db="EMBL/GenBank/DDBJ databases">
        <title>Large-scale comparative analyses of tick genomes elucidate their genetic diversity and vector capacities.</title>
        <authorList>
            <person name="Jia N."/>
            <person name="Wang J."/>
            <person name="Shi W."/>
            <person name="Du L."/>
            <person name="Sun Y."/>
            <person name="Zhan W."/>
            <person name="Jiang J."/>
            <person name="Wang Q."/>
            <person name="Zhang B."/>
            <person name="Ji P."/>
            <person name="Sakyi L.B."/>
            <person name="Cui X."/>
            <person name="Yuan T."/>
            <person name="Jiang B."/>
            <person name="Yang W."/>
            <person name="Lam T.T.-Y."/>
            <person name="Chang Q."/>
            <person name="Ding S."/>
            <person name="Wang X."/>
            <person name="Zhu J."/>
            <person name="Ruan X."/>
            <person name="Zhao L."/>
            <person name="Wei J."/>
            <person name="Que T."/>
            <person name="Du C."/>
            <person name="Cheng J."/>
            <person name="Dai P."/>
            <person name="Han X."/>
            <person name="Huang E."/>
            <person name="Gao Y."/>
            <person name="Liu J."/>
            <person name="Shao H."/>
            <person name="Ye R."/>
            <person name="Li L."/>
            <person name="Wei W."/>
            <person name="Wang X."/>
            <person name="Wang C."/>
            <person name="Yang T."/>
            <person name="Huo Q."/>
            <person name="Li W."/>
            <person name="Guo W."/>
            <person name="Chen H."/>
            <person name="Zhou L."/>
            <person name="Ni X."/>
            <person name="Tian J."/>
            <person name="Zhou Y."/>
            <person name="Sheng Y."/>
            <person name="Liu T."/>
            <person name="Pan Y."/>
            <person name="Xia L."/>
            <person name="Li J."/>
            <person name="Zhao F."/>
            <person name="Cao W."/>
        </authorList>
    </citation>
    <scope>NUCLEOTIDE SEQUENCE</scope>
    <source>
        <strain evidence="1">Hyas-2018</strain>
    </source>
</reference>
<organism evidence="1 2">
    <name type="scientific">Hyalomma asiaticum</name>
    <name type="common">Tick</name>
    <dbReference type="NCBI Taxonomy" id="266040"/>
    <lineage>
        <taxon>Eukaryota</taxon>
        <taxon>Metazoa</taxon>
        <taxon>Ecdysozoa</taxon>
        <taxon>Arthropoda</taxon>
        <taxon>Chelicerata</taxon>
        <taxon>Arachnida</taxon>
        <taxon>Acari</taxon>
        <taxon>Parasitiformes</taxon>
        <taxon>Ixodida</taxon>
        <taxon>Ixodoidea</taxon>
        <taxon>Ixodidae</taxon>
        <taxon>Hyalomminae</taxon>
        <taxon>Hyalomma</taxon>
    </lineage>
</organism>
<keyword evidence="2" id="KW-1185">Reference proteome</keyword>
<accession>A0ACB7TLH6</accession>
<evidence type="ECO:0000313" key="2">
    <source>
        <dbReference type="Proteomes" id="UP000821845"/>
    </source>
</evidence>
<evidence type="ECO:0000313" key="1">
    <source>
        <dbReference type="EMBL" id="KAH6947915.1"/>
    </source>
</evidence>
<comment type="caution">
    <text evidence="1">The sequence shown here is derived from an EMBL/GenBank/DDBJ whole genome shotgun (WGS) entry which is preliminary data.</text>
</comment>
<dbReference type="Proteomes" id="UP000821845">
    <property type="component" value="Chromosome 1"/>
</dbReference>
<name>A0ACB7TLH6_HYAAI</name>
<gene>
    <name evidence="1" type="ORF">HPB50_022091</name>
</gene>
<protein>
    <submittedName>
        <fullName evidence="1">Uncharacterized protein</fullName>
    </submittedName>
</protein>